<dbReference type="Pfam" id="PF07730">
    <property type="entry name" value="HisKA_3"/>
    <property type="match status" value="1"/>
</dbReference>
<evidence type="ECO:0000259" key="17">
    <source>
        <dbReference type="PROSITE" id="PS50109"/>
    </source>
</evidence>
<keyword evidence="11" id="KW-0408">Iron</keyword>
<reference evidence="18 19" key="1">
    <citation type="submission" date="2017-02" db="EMBL/GenBank/DDBJ databases">
        <authorList>
            <person name="Peterson S.W."/>
        </authorList>
    </citation>
    <scope>NUCLEOTIDE SEQUENCE [LARGE SCALE GENOMIC DNA]</scope>
    <source>
        <strain evidence="18 19">CIP104813</strain>
    </source>
</reference>
<keyword evidence="8" id="KW-0808">Transferase</keyword>
<proteinExistence type="predicted"/>
<evidence type="ECO:0000256" key="16">
    <source>
        <dbReference type="SAM" id="Phobius"/>
    </source>
</evidence>
<dbReference type="InterPro" id="IPR004358">
    <property type="entry name" value="Sig_transdc_His_kin-like_C"/>
</dbReference>
<gene>
    <name evidence="18" type="ORF">FM110_03140</name>
</gene>
<keyword evidence="16" id="KW-0812">Transmembrane</keyword>
<feature type="domain" description="Histidine kinase" evidence="17">
    <location>
        <begin position="195"/>
        <end position="392"/>
    </location>
</feature>
<dbReference type="RefSeq" id="WP_087102572.1">
    <property type="nucleotide sequence ID" value="NZ_FWFG01000027.1"/>
</dbReference>
<evidence type="ECO:0000256" key="3">
    <source>
        <dbReference type="ARBA" id="ARBA00004496"/>
    </source>
</evidence>
<comment type="function">
    <text evidence="14">Member of the two-component regulatory system NreB/NreC involved in the control of dissimilatory nitrate/nitrite reduction in response to oxygen. NreB functions as a direct oxygen sensor histidine kinase which is autophosphorylated, in the absence of oxygen, probably at the conserved histidine residue, and transfers its phosphate group probably to a conserved aspartate residue of NreC. NreB/NreC activates the expression of the nitrate (narGHJI) and nitrite (nir) reductase operons, as well as the putative nitrate transporter gene narT.</text>
</comment>
<evidence type="ECO:0000256" key="14">
    <source>
        <dbReference type="ARBA" id="ARBA00024827"/>
    </source>
</evidence>
<accession>A0A1X6WUS7</accession>
<dbReference type="GO" id="GO:0016020">
    <property type="term" value="C:membrane"/>
    <property type="evidence" value="ECO:0007669"/>
    <property type="project" value="InterPro"/>
</dbReference>
<feature type="transmembrane region" description="Helical" evidence="16">
    <location>
        <begin position="15"/>
        <end position="34"/>
    </location>
</feature>
<dbReference type="Gene3D" id="1.20.5.1930">
    <property type="match status" value="1"/>
</dbReference>
<keyword evidence="9" id="KW-0479">Metal-binding</keyword>
<dbReference type="GO" id="GO:0000155">
    <property type="term" value="F:phosphorelay sensor kinase activity"/>
    <property type="evidence" value="ECO:0007669"/>
    <property type="project" value="InterPro"/>
</dbReference>
<dbReference type="SUPFAM" id="SSF55874">
    <property type="entry name" value="ATPase domain of HSP90 chaperone/DNA topoisomerase II/histidine kinase"/>
    <property type="match status" value="1"/>
</dbReference>
<dbReference type="PIRSF" id="PIRSF037434">
    <property type="entry name" value="STHK_ChrS"/>
    <property type="match status" value="1"/>
</dbReference>
<evidence type="ECO:0000256" key="10">
    <source>
        <dbReference type="ARBA" id="ARBA00022777"/>
    </source>
</evidence>
<dbReference type="PRINTS" id="PR00344">
    <property type="entry name" value="BCTRLSENSOR"/>
</dbReference>
<evidence type="ECO:0000256" key="13">
    <source>
        <dbReference type="ARBA" id="ARBA00023014"/>
    </source>
</evidence>
<evidence type="ECO:0000256" key="12">
    <source>
        <dbReference type="ARBA" id="ARBA00023012"/>
    </source>
</evidence>
<dbReference type="Pfam" id="PF02518">
    <property type="entry name" value="HATPase_c"/>
    <property type="match status" value="1"/>
</dbReference>
<dbReference type="OrthoDB" id="144293at2"/>
<feature type="transmembrane region" description="Helical" evidence="16">
    <location>
        <begin position="136"/>
        <end position="156"/>
    </location>
</feature>
<dbReference type="EC" id="2.7.13.3" evidence="4"/>
<dbReference type="InterPro" id="IPR050482">
    <property type="entry name" value="Sensor_HK_TwoCompSys"/>
</dbReference>
<name>A0A1X6WUS7_9MICO</name>
<dbReference type="InterPro" id="IPR036890">
    <property type="entry name" value="HATPase_C_sf"/>
</dbReference>
<keyword evidence="10 18" id="KW-0418">Kinase</keyword>
<dbReference type="InterPro" id="IPR017205">
    <property type="entry name" value="Sig_transdc_His_kinase_ChrS"/>
</dbReference>
<dbReference type="EMBL" id="FWFG01000027">
    <property type="protein sequence ID" value="SLM89165.1"/>
    <property type="molecule type" value="Genomic_DNA"/>
</dbReference>
<evidence type="ECO:0000256" key="7">
    <source>
        <dbReference type="ARBA" id="ARBA00022490"/>
    </source>
</evidence>
<evidence type="ECO:0000256" key="11">
    <source>
        <dbReference type="ARBA" id="ARBA00023004"/>
    </source>
</evidence>
<dbReference type="CDD" id="cd16917">
    <property type="entry name" value="HATPase_UhpB-NarQ-NarX-like"/>
    <property type="match status" value="1"/>
</dbReference>
<evidence type="ECO:0000256" key="1">
    <source>
        <dbReference type="ARBA" id="ARBA00000085"/>
    </source>
</evidence>
<feature type="transmembrane region" description="Helical" evidence="16">
    <location>
        <begin position="112"/>
        <end position="130"/>
    </location>
</feature>
<comment type="cofactor">
    <cofactor evidence="2">
        <name>[4Fe-4S] cluster</name>
        <dbReference type="ChEBI" id="CHEBI:49883"/>
    </cofactor>
</comment>
<dbReference type="Gene3D" id="3.30.565.10">
    <property type="entry name" value="Histidine kinase-like ATPase, C-terminal domain"/>
    <property type="match status" value="1"/>
</dbReference>
<sequence>MAHSSLTPVFVGLRAGLHCLTGGLAVLVALRTLVEGGPMLGPALALLALFVAVYAVGSFVAAAPAGRRGRWTAVWIVALCAVWACLVAVASVAAYLVFPLFFLFLHVLGPRTGPLAVICATGIAILVLAAHDDLTLGGVVGPLVGAGVALLIGLGYRALAQEAREREALLSELLATRDLLAATERQQGVLAERSRLAREIHDTVAQDLSSIQMLLHAAEASDGERPGIEHVRLARETAASGLADARRFIRELAPPDLERGLAPALERLARTTAQRTGIDVEVDADASLEVPVAVQVALLRIGQGALANVVQHAEAGRAAITLGREAGGTRLEIADDGRGFSPQMLEVASTAGGDSFGLRAMAERAAEIGGALEVDAEPGRGTRIRVRVPDAVGPTAPSPTSAVEAA</sequence>
<dbReference type="AlphaFoldDB" id="A0A1X6WUS7"/>
<evidence type="ECO:0000256" key="2">
    <source>
        <dbReference type="ARBA" id="ARBA00001966"/>
    </source>
</evidence>
<evidence type="ECO:0000256" key="15">
    <source>
        <dbReference type="ARBA" id="ARBA00030800"/>
    </source>
</evidence>
<keyword evidence="7" id="KW-0963">Cytoplasm</keyword>
<dbReference type="GO" id="GO:0005737">
    <property type="term" value="C:cytoplasm"/>
    <property type="evidence" value="ECO:0007669"/>
    <property type="project" value="UniProtKB-SubCell"/>
</dbReference>
<keyword evidence="6" id="KW-0004">4Fe-4S</keyword>
<evidence type="ECO:0000313" key="19">
    <source>
        <dbReference type="Proteomes" id="UP000195981"/>
    </source>
</evidence>
<evidence type="ECO:0000313" key="18">
    <source>
        <dbReference type="EMBL" id="SLM89165.1"/>
    </source>
</evidence>
<feature type="transmembrane region" description="Helical" evidence="16">
    <location>
        <begin position="72"/>
        <end position="105"/>
    </location>
</feature>
<feature type="transmembrane region" description="Helical" evidence="16">
    <location>
        <begin position="46"/>
        <end position="66"/>
    </location>
</feature>
<keyword evidence="13" id="KW-0411">Iron-sulfur</keyword>
<evidence type="ECO:0000256" key="8">
    <source>
        <dbReference type="ARBA" id="ARBA00022679"/>
    </source>
</evidence>
<comment type="catalytic activity">
    <reaction evidence="1">
        <text>ATP + protein L-histidine = ADP + protein N-phospho-L-histidine.</text>
        <dbReference type="EC" id="2.7.13.3"/>
    </reaction>
</comment>
<dbReference type="PANTHER" id="PTHR24421">
    <property type="entry name" value="NITRATE/NITRITE SENSOR PROTEIN NARX-RELATED"/>
    <property type="match status" value="1"/>
</dbReference>
<protein>
    <recommendedName>
        <fullName evidence="5">Oxygen sensor histidine kinase NreB</fullName>
        <ecNumber evidence="4">2.7.13.3</ecNumber>
    </recommendedName>
    <alternativeName>
        <fullName evidence="15">Nitrogen regulation protein B</fullName>
    </alternativeName>
</protein>
<dbReference type="Proteomes" id="UP000195981">
    <property type="component" value="Unassembled WGS sequence"/>
</dbReference>
<evidence type="ECO:0000256" key="9">
    <source>
        <dbReference type="ARBA" id="ARBA00022723"/>
    </source>
</evidence>
<dbReference type="GO" id="GO:0046872">
    <property type="term" value="F:metal ion binding"/>
    <property type="evidence" value="ECO:0007669"/>
    <property type="project" value="UniProtKB-KW"/>
</dbReference>
<evidence type="ECO:0000256" key="6">
    <source>
        <dbReference type="ARBA" id="ARBA00022485"/>
    </source>
</evidence>
<evidence type="ECO:0000256" key="5">
    <source>
        <dbReference type="ARBA" id="ARBA00017322"/>
    </source>
</evidence>
<dbReference type="PANTHER" id="PTHR24421:SF62">
    <property type="entry name" value="SENSORY TRANSDUCTION HISTIDINE KINASE"/>
    <property type="match status" value="1"/>
</dbReference>
<keyword evidence="16" id="KW-1133">Transmembrane helix</keyword>
<dbReference type="InterPro" id="IPR005467">
    <property type="entry name" value="His_kinase_dom"/>
</dbReference>
<dbReference type="SMART" id="SM00387">
    <property type="entry name" value="HATPase_c"/>
    <property type="match status" value="1"/>
</dbReference>
<organism evidence="18 19">
    <name type="scientific">Brachybacterium nesterenkovii</name>
    <dbReference type="NCBI Taxonomy" id="47847"/>
    <lineage>
        <taxon>Bacteria</taxon>
        <taxon>Bacillati</taxon>
        <taxon>Actinomycetota</taxon>
        <taxon>Actinomycetes</taxon>
        <taxon>Micrococcales</taxon>
        <taxon>Dermabacteraceae</taxon>
        <taxon>Brachybacterium</taxon>
    </lineage>
</organism>
<keyword evidence="12" id="KW-0902">Two-component regulatory system</keyword>
<dbReference type="GO" id="GO:0051539">
    <property type="term" value="F:4 iron, 4 sulfur cluster binding"/>
    <property type="evidence" value="ECO:0007669"/>
    <property type="project" value="UniProtKB-KW"/>
</dbReference>
<comment type="subcellular location">
    <subcellularLocation>
        <location evidence="3">Cytoplasm</location>
    </subcellularLocation>
</comment>
<keyword evidence="16" id="KW-0472">Membrane</keyword>
<dbReference type="PROSITE" id="PS50109">
    <property type="entry name" value="HIS_KIN"/>
    <property type="match status" value="1"/>
</dbReference>
<keyword evidence="19" id="KW-1185">Reference proteome</keyword>
<dbReference type="InterPro" id="IPR011712">
    <property type="entry name" value="Sig_transdc_His_kin_sub3_dim/P"/>
</dbReference>
<dbReference type="InterPro" id="IPR003594">
    <property type="entry name" value="HATPase_dom"/>
</dbReference>
<dbReference type="GO" id="GO:0046983">
    <property type="term" value="F:protein dimerization activity"/>
    <property type="evidence" value="ECO:0007669"/>
    <property type="project" value="InterPro"/>
</dbReference>
<evidence type="ECO:0000256" key="4">
    <source>
        <dbReference type="ARBA" id="ARBA00012438"/>
    </source>
</evidence>